<protein>
    <recommendedName>
        <fullName evidence="1">Nucleotidyl transferase domain-containing protein</fullName>
    </recommendedName>
</protein>
<dbReference type="InterPro" id="IPR005835">
    <property type="entry name" value="NTP_transferase_dom"/>
</dbReference>
<dbReference type="InterPro" id="IPR050486">
    <property type="entry name" value="Mannose-1P_guanyltransferase"/>
</dbReference>
<dbReference type="CDD" id="cd04181">
    <property type="entry name" value="NTP_transferase"/>
    <property type="match status" value="1"/>
</dbReference>
<proteinExistence type="predicted"/>
<dbReference type="Pfam" id="PF00483">
    <property type="entry name" value="NTP_transferase"/>
    <property type="match status" value="1"/>
</dbReference>
<name>A0A3B0VK98_9ZZZZ</name>
<dbReference type="EMBL" id="UOEZ01000078">
    <property type="protein sequence ID" value="VAW38767.1"/>
    <property type="molecule type" value="Genomic_DNA"/>
</dbReference>
<organism evidence="2">
    <name type="scientific">hydrothermal vent metagenome</name>
    <dbReference type="NCBI Taxonomy" id="652676"/>
    <lineage>
        <taxon>unclassified sequences</taxon>
        <taxon>metagenomes</taxon>
        <taxon>ecological metagenomes</taxon>
    </lineage>
</organism>
<evidence type="ECO:0000259" key="1">
    <source>
        <dbReference type="Pfam" id="PF00483"/>
    </source>
</evidence>
<evidence type="ECO:0000313" key="2">
    <source>
        <dbReference type="EMBL" id="VAW38767.1"/>
    </source>
</evidence>
<accession>A0A3B0VK98</accession>
<dbReference type="InterPro" id="IPR029044">
    <property type="entry name" value="Nucleotide-diphossugar_trans"/>
</dbReference>
<feature type="domain" description="Nucleotidyl transferase" evidence="1">
    <location>
        <begin position="2"/>
        <end position="228"/>
    </location>
</feature>
<dbReference type="SUPFAM" id="SSF53448">
    <property type="entry name" value="Nucleotide-diphospho-sugar transferases"/>
    <property type="match status" value="1"/>
</dbReference>
<dbReference type="AlphaFoldDB" id="A0A3B0VK98"/>
<dbReference type="PANTHER" id="PTHR22572">
    <property type="entry name" value="SUGAR-1-PHOSPHATE GUANYL TRANSFERASE"/>
    <property type="match status" value="1"/>
</dbReference>
<reference evidence="2" key="1">
    <citation type="submission" date="2018-06" db="EMBL/GenBank/DDBJ databases">
        <authorList>
            <person name="Zhirakovskaya E."/>
        </authorList>
    </citation>
    <scope>NUCLEOTIDE SEQUENCE</scope>
</reference>
<sequence>MKAILLAAGKGTRLRPLTDTIPKCLIPINGEPLLEIWLRLLKGYGVKEVLINMHCHASQVEEFLSKDDSELRIKAVYEDKLLGSAGTVLANKDFFAGEEAFFIIYADNLTDMDLTKMAQFHRSRNKEGLLTMGLHRTDNPGACGIAVLDDHGLITSFIEKPGNPESNLANAGIYVAGQGVFDYIPSGKEIVDFGFDVFPALVGRMYGYEIEEYLLDIGTPENYKRAESEWRLL</sequence>
<gene>
    <name evidence="2" type="ORF">MNBD_DELTA02-607</name>
</gene>
<dbReference type="Gene3D" id="3.90.550.10">
    <property type="entry name" value="Spore Coat Polysaccharide Biosynthesis Protein SpsA, Chain A"/>
    <property type="match status" value="1"/>
</dbReference>